<evidence type="ECO:0000313" key="3">
    <source>
        <dbReference type="Proteomes" id="UP001597063"/>
    </source>
</evidence>
<dbReference type="InterPro" id="IPR037401">
    <property type="entry name" value="SnoaL-like"/>
</dbReference>
<dbReference type="Proteomes" id="UP001597063">
    <property type="component" value="Unassembled WGS sequence"/>
</dbReference>
<sequence>MERTDHDQLTDLVTRLGRWLDEKRFDEARTVFTEDAEAHTAGGTSRGVETLAEHARRNHQVPTQHYITNPLIEVDGDRASISANLLVVFAHEEGLRVVGEVYDLGAVRTDAGWRIARVGARMVWDTRQEARHV</sequence>
<accession>A0ABW2XEN9</accession>
<dbReference type="Pfam" id="PF13577">
    <property type="entry name" value="SnoaL_4"/>
    <property type="match status" value="1"/>
</dbReference>
<keyword evidence="3" id="KW-1185">Reference proteome</keyword>
<organism evidence="2 3">
    <name type="scientific">Actinomadura fibrosa</name>
    <dbReference type="NCBI Taxonomy" id="111802"/>
    <lineage>
        <taxon>Bacteria</taxon>
        <taxon>Bacillati</taxon>
        <taxon>Actinomycetota</taxon>
        <taxon>Actinomycetes</taxon>
        <taxon>Streptosporangiales</taxon>
        <taxon>Thermomonosporaceae</taxon>
        <taxon>Actinomadura</taxon>
    </lineage>
</organism>
<dbReference type="EMBL" id="JBHTGP010000003">
    <property type="protein sequence ID" value="MFD0683998.1"/>
    <property type="molecule type" value="Genomic_DNA"/>
</dbReference>
<dbReference type="RefSeq" id="WP_131754954.1">
    <property type="nucleotide sequence ID" value="NZ_CAACUY010000002.1"/>
</dbReference>
<dbReference type="InterPro" id="IPR032710">
    <property type="entry name" value="NTF2-like_dom_sf"/>
</dbReference>
<name>A0ABW2XEN9_9ACTN</name>
<evidence type="ECO:0000259" key="1">
    <source>
        <dbReference type="Pfam" id="PF13577"/>
    </source>
</evidence>
<evidence type="ECO:0000313" key="2">
    <source>
        <dbReference type="EMBL" id="MFD0683998.1"/>
    </source>
</evidence>
<feature type="domain" description="SnoaL-like" evidence="1">
    <location>
        <begin position="3"/>
        <end position="117"/>
    </location>
</feature>
<comment type="caution">
    <text evidence="2">The sequence shown here is derived from an EMBL/GenBank/DDBJ whole genome shotgun (WGS) entry which is preliminary data.</text>
</comment>
<protein>
    <submittedName>
        <fullName evidence="2">Nuclear transport factor 2 family protein</fullName>
    </submittedName>
</protein>
<reference evidence="3" key="1">
    <citation type="journal article" date="2019" name="Int. J. Syst. Evol. Microbiol.">
        <title>The Global Catalogue of Microorganisms (GCM) 10K type strain sequencing project: providing services to taxonomists for standard genome sequencing and annotation.</title>
        <authorList>
            <consortium name="The Broad Institute Genomics Platform"/>
            <consortium name="The Broad Institute Genome Sequencing Center for Infectious Disease"/>
            <person name="Wu L."/>
            <person name="Ma J."/>
        </authorList>
    </citation>
    <scope>NUCLEOTIDE SEQUENCE [LARGE SCALE GENOMIC DNA]</scope>
    <source>
        <strain evidence="3">JCM 9371</strain>
    </source>
</reference>
<dbReference type="Gene3D" id="3.10.450.50">
    <property type="match status" value="1"/>
</dbReference>
<proteinExistence type="predicted"/>
<dbReference type="SUPFAM" id="SSF54427">
    <property type="entry name" value="NTF2-like"/>
    <property type="match status" value="1"/>
</dbReference>
<gene>
    <name evidence="2" type="ORF">ACFQZM_05780</name>
</gene>